<feature type="domain" description="Effector-associated" evidence="1">
    <location>
        <begin position="1"/>
        <end position="82"/>
    </location>
</feature>
<protein>
    <submittedName>
        <fullName evidence="2">SIR2 family protein</fullName>
    </submittedName>
</protein>
<organism evidence="2 3">
    <name type="scientific">Fibrella forsythiae</name>
    <dbReference type="NCBI Taxonomy" id="2817061"/>
    <lineage>
        <taxon>Bacteria</taxon>
        <taxon>Pseudomonadati</taxon>
        <taxon>Bacteroidota</taxon>
        <taxon>Cytophagia</taxon>
        <taxon>Cytophagales</taxon>
        <taxon>Spirosomataceae</taxon>
        <taxon>Fibrella</taxon>
    </lineage>
</organism>
<reference evidence="2 3" key="1">
    <citation type="submission" date="2021-03" db="EMBL/GenBank/DDBJ databases">
        <title>Fibrella sp. HMF5405 genome sequencing and assembly.</title>
        <authorList>
            <person name="Kang H."/>
            <person name="Kim H."/>
            <person name="Bae S."/>
            <person name="Joh K."/>
        </authorList>
    </citation>
    <scope>NUCLEOTIDE SEQUENCE [LARGE SCALE GENOMIC DNA]</scope>
    <source>
        <strain evidence="2 3">HMF5405</strain>
    </source>
</reference>
<dbReference type="Pfam" id="PF13289">
    <property type="entry name" value="SIR2_2"/>
    <property type="match status" value="1"/>
</dbReference>
<dbReference type="InterPro" id="IPR045430">
    <property type="entry name" value="EAD1"/>
</dbReference>
<dbReference type="EMBL" id="JAFMYW010000005">
    <property type="protein sequence ID" value="MBO0950612.1"/>
    <property type="molecule type" value="Genomic_DNA"/>
</dbReference>
<sequence>MPLTQRERFRLKISLATKYDKIDEIKRIIEHAELGKIPLGVTGKAIELWEQILKTAESRNRLASLVRKVAEESSDDDNFKYWLNELENGLLTRWEKLARSIADGHCLLFLGPGMLRCNVQEDGNDSPTLMVFNQAFAQVLAKEMYDSNVYFDEKATTNLPYIAQRYNEVKLPDINLLVKDIPGIQGKLAQEFYNSCQPDTRLYELIAQLPFKVIINTNPDDELATILNGQKPGQCVHRYYNITNADGAVHRIPELLGPGQTLLYNIFGWFGDRPSMILTETQLLDFTTRLINRNPALDPQVVNEFTVHENGPKSYLFLGFDFDQWYVKIMFQTVLKLIKEDNRSFSISPKGVAYNQFNREFFEEEFKCYFIDDDLTRLPDSSLKKLVDIYKKL</sequence>
<accession>A0ABS3JNW0</accession>
<proteinExistence type="predicted"/>
<comment type="caution">
    <text evidence="2">The sequence shown here is derived from an EMBL/GenBank/DDBJ whole genome shotgun (WGS) entry which is preliminary data.</text>
</comment>
<keyword evidence="3" id="KW-1185">Reference proteome</keyword>
<evidence type="ECO:0000313" key="2">
    <source>
        <dbReference type="EMBL" id="MBO0950612.1"/>
    </source>
</evidence>
<dbReference type="Pfam" id="PF19955">
    <property type="entry name" value="EAD1"/>
    <property type="match status" value="1"/>
</dbReference>
<gene>
    <name evidence="2" type="ORF">J2I46_18600</name>
</gene>
<name>A0ABS3JNW0_9BACT</name>
<dbReference type="RefSeq" id="WP_207330544.1">
    <property type="nucleotide sequence ID" value="NZ_JAFMYW010000005.1"/>
</dbReference>
<dbReference type="Proteomes" id="UP000664628">
    <property type="component" value="Unassembled WGS sequence"/>
</dbReference>
<evidence type="ECO:0000259" key="1">
    <source>
        <dbReference type="Pfam" id="PF19955"/>
    </source>
</evidence>
<evidence type="ECO:0000313" key="3">
    <source>
        <dbReference type="Proteomes" id="UP000664628"/>
    </source>
</evidence>